<keyword evidence="9" id="KW-0479">Metal-binding</keyword>
<evidence type="ECO:0000256" key="12">
    <source>
        <dbReference type="ARBA" id="ARBA00022824"/>
    </source>
</evidence>
<dbReference type="Gene3D" id="3.40.630.10">
    <property type="entry name" value="Zn peptidases"/>
    <property type="match status" value="2"/>
</dbReference>
<sequence length="545" mass="60828">MKKSSRLVCSLAIVLLFVPALWAQEKVDLEAMSRIRYEGFRNSKVMDYASGLMDSIGERLTGSPNMKRANEWTRDQLTAMGLSNAHLEAWGPFGRGWANQYVNARMTSPDIAPLIVYSKAWTPGTNGVVTGKCVRVTIEEKKDFDKYRGKLAGMIVIAGPDADLKPIAEAPFKRLSDDDLAKIGEYQIPGERPMFRMAEFARRRQFMKDLNQFYADEKVLAVIDHSRDSAGGGTVFVQSGGSYKPGETTTVPQLTMASEHWSRIARLLQQKKDVTLELNVVNTFYDDDPMQYDTLAEIPGTDKKDEIVMLGAHLDSWHAGTGATDNGAGTIVMMEAVRILKQIEKDSGIKPRRTIRIGLWSGEEEGLLGSQYYVEQHFGSRPPVDDPDMKGMPTVTRRQAGEVTVKPEQAKVSAYFNVDNGTGKIRGVYLQENEAVAPIFEAWMKPFKDLGMTTLTMRNTGGTDHQSFDAVGIPGFQFIQDPMEYETRTHHSNMDVFDRLQPEDLKQIAVIVAGFVYDAAMRDQMLPRKPIEPALPKEPPAKDGQ</sequence>
<evidence type="ECO:0000256" key="17">
    <source>
        <dbReference type="ARBA" id="ARBA00023180"/>
    </source>
</evidence>
<dbReference type="AlphaFoldDB" id="A0A2U3KU74"/>
<dbReference type="GO" id="GO:0005576">
    <property type="term" value="C:extracellular region"/>
    <property type="evidence" value="ECO:0007669"/>
    <property type="project" value="UniProtKB-SubCell"/>
</dbReference>
<feature type="signal peptide" evidence="21">
    <location>
        <begin position="1"/>
        <end position="23"/>
    </location>
</feature>
<reference evidence="24" key="1">
    <citation type="submission" date="2018-02" db="EMBL/GenBank/DDBJ databases">
        <authorList>
            <person name="Hausmann B."/>
        </authorList>
    </citation>
    <scope>NUCLEOTIDE SEQUENCE [LARGE SCALE GENOMIC DNA]</scope>
    <source>
        <strain evidence="24">Peat soil MAG SbA1</strain>
    </source>
</reference>
<evidence type="ECO:0000256" key="1">
    <source>
        <dbReference type="ARBA" id="ARBA00004240"/>
    </source>
</evidence>
<evidence type="ECO:0000256" key="16">
    <source>
        <dbReference type="ARBA" id="ARBA00023145"/>
    </source>
</evidence>
<evidence type="ECO:0000256" key="11">
    <source>
        <dbReference type="ARBA" id="ARBA00022801"/>
    </source>
</evidence>
<gene>
    <name evidence="23" type="ORF">SBA1_480071</name>
</gene>
<dbReference type="PANTHER" id="PTHR12053:SF3">
    <property type="entry name" value="CARBOXYPEPTIDASE Q"/>
    <property type="match status" value="1"/>
</dbReference>
<evidence type="ECO:0000313" key="24">
    <source>
        <dbReference type="Proteomes" id="UP000238701"/>
    </source>
</evidence>
<keyword evidence="6" id="KW-0964">Secreted</keyword>
<keyword evidence="7" id="KW-0121">Carboxypeptidase</keyword>
<dbReference type="GO" id="GO:0005764">
    <property type="term" value="C:lysosome"/>
    <property type="evidence" value="ECO:0007669"/>
    <property type="project" value="UniProtKB-SubCell"/>
</dbReference>
<feature type="domain" description="Peptidase M28" evidence="22">
    <location>
        <begin position="295"/>
        <end position="515"/>
    </location>
</feature>
<comment type="subcellular location">
    <subcellularLocation>
        <location evidence="1">Endoplasmic reticulum</location>
    </subcellularLocation>
    <subcellularLocation>
        <location evidence="3">Golgi apparatus</location>
    </subcellularLocation>
    <subcellularLocation>
        <location evidence="2">Lysosome</location>
    </subcellularLocation>
    <subcellularLocation>
        <location evidence="4">Secreted</location>
    </subcellularLocation>
</comment>
<keyword evidence="17" id="KW-0325">Glycoprotein</keyword>
<dbReference type="Pfam" id="PF04389">
    <property type="entry name" value="Peptidase_M28"/>
    <property type="match status" value="1"/>
</dbReference>
<evidence type="ECO:0000256" key="9">
    <source>
        <dbReference type="ARBA" id="ARBA00022723"/>
    </source>
</evidence>
<dbReference type="GO" id="GO:0004180">
    <property type="term" value="F:carboxypeptidase activity"/>
    <property type="evidence" value="ECO:0007669"/>
    <property type="project" value="UniProtKB-KW"/>
</dbReference>
<dbReference type="PANTHER" id="PTHR12053">
    <property type="entry name" value="PROTEASE FAMILY M28 PLASMA GLUTAMATE CARBOXYPEPTIDASE-RELATED"/>
    <property type="match status" value="1"/>
</dbReference>
<name>A0A2U3KU74_9BACT</name>
<keyword evidence="14" id="KW-0333">Golgi apparatus</keyword>
<evidence type="ECO:0000256" key="13">
    <source>
        <dbReference type="ARBA" id="ARBA00022833"/>
    </source>
</evidence>
<evidence type="ECO:0000256" key="4">
    <source>
        <dbReference type="ARBA" id="ARBA00004613"/>
    </source>
</evidence>
<feature type="chain" id="PRO_5015607412" description="Carboxypeptidase Q" evidence="21">
    <location>
        <begin position="24"/>
        <end position="545"/>
    </location>
</feature>
<dbReference type="EMBL" id="OMOD01000142">
    <property type="protein sequence ID" value="SPF43201.1"/>
    <property type="molecule type" value="Genomic_DNA"/>
</dbReference>
<dbReference type="OrthoDB" id="9769665at2"/>
<evidence type="ECO:0000256" key="14">
    <source>
        <dbReference type="ARBA" id="ARBA00023034"/>
    </source>
</evidence>
<keyword evidence="12" id="KW-0256">Endoplasmic reticulum</keyword>
<evidence type="ECO:0000256" key="20">
    <source>
        <dbReference type="ARBA" id="ARBA00033328"/>
    </source>
</evidence>
<evidence type="ECO:0000256" key="8">
    <source>
        <dbReference type="ARBA" id="ARBA00022670"/>
    </source>
</evidence>
<evidence type="ECO:0000256" key="15">
    <source>
        <dbReference type="ARBA" id="ARBA00023049"/>
    </source>
</evidence>
<keyword evidence="13" id="KW-0862">Zinc</keyword>
<keyword evidence="15" id="KW-0482">Metalloprotease</keyword>
<keyword evidence="10 21" id="KW-0732">Signal</keyword>
<organism evidence="23 24">
    <name type="scientific">Candidatus Sulfotelmatobacter kueseliae</name>
    <dbReference type="NCBI Taxonomy" id="2042962"/>
    <lineage>
        <taxon>Bacteria</taxon>
        <taxon>Pseudomonadati</taxon>
        <taxon>Acidobacteriota</taxon>
        <taxon>Terriglobia</taxon>
        <taxon>Terriglobales</taxon>
        <taxon>Candidatus Korobacteraceae</taxon>
        <taxon>Candidatus Sulfotelmatobacter</taxon>
    </lineage>
</organism>
<evidence type="ECO:0000256" key="10">
    <source>
        <dbReference type="ARBA" id="ARBA00022729"/>
    </source>
</evidence>
<evidence type="ECO:0000256" key="3">
    <source>
        <dbReference type="ARBA" id="ARBA00004555"/>
    </source>
</evidence>
<comment type="subunit">
    <text evidence="19">Homodimer. The monomeric form is inactive while the homodimer is active.</text>
</comment>
<evidence type="ECO:0000256" key="7">
    <source>
        <dbReference type="ARBA" id="ARBA00022645"/>
    </source>
</evidence>
<evidence type="ECO:0000256" key="18">
    <source>
        <dbReference type="ARBA" id="ARBA00023228"/>
    </source>
</evidence>
<dbReference type="GO" id="GO:0006508">
    <property type="term" value="P:proteolysis"/>
    <property type="evidence" value="ECO:0007669"/>
    <property type="project" value="UniProtKB-KW"/>
</dbReference>
<dbReference type="Gene3D" id="3.50.30.30">
    <property type="match status" value="1"/>
</dbReference>
<dbReference type="SUPFAM" id="SSF53187">
    <property type="entry name" value="Zn-dependent exopeptidases"/>
    <property type="match status" value="1"/>
</dbReference>
<evidence type="ECO:0000256" key="19">
    <source>
        <dbReference type="ARBA" id="ARBA00025833"/>
    </source>
</evidence>
<evidence type="ECO:0000256" key="6">
    <source>
        <dbReference type="ARBA" id="ARBA00022525"/>
    </source>
</evidence>
<keyword evidence="16" id="KW-0865">Zymogen</keyword>
<evidence type="ECO:0000256" key="5">
    <source>
        <dbReference type="ARBA" id="ARBA00014116"/>
    </source>
</evidence>
<keyword evidence="8" id="KW-0645">Protease</keyword>
<dbReference type="InterPro" id="IPR007484">
    <property type="entry name" value="Peptidase_M28"/>
</dbReference>
<accession>A0A2U3KU74</accession>
<protein>
    <recommendedName>
        <fullName evidence="5">Carboxypeptidase Q</fullName>
    </recommendedName>
    <alternativeName>
        <fullName evidence="20">Plasma glutamate carboxypeptidase</fullName>
    </alternativeName>
</protein>
<dbReference type="Proteomes" id="UP000238701">
    <property type="component" value="Unassembled WGS sequence"/>
</dbReference>
<proteinExistence type="predicted"/>
<keyword evidence="11" id="KW-0378">Hydrolase</keyword>
<dbReference type="InterPro" id="IPR039866">
    <property type="entry name" value="CPQ"/>
</dbReference>
<keyword evidence="18" id="KW-0458">Lysosome</keyword>
<evidence type="ECO:0000259" key="22">
    <source>
        <dbReference type="Pfam" id="PF04389"/>
    </source>
</evidence>
<evidence type="ECO:0000313" key="23">
    <source>
        <dbReference type="EMBL" id="SPF43201.1"/>
    </source>
</evidence>
<dbReference type="GO" id="GO:0046872">
    <property type="term" value="F:metal ion binding"/>
    <property type="evidence" value="ECO:0007669"/>
    <property type="project" value="UniProtKB-KW"/>
</dbReference>
<evidence type="ECO:0000256" key="2">
    <source>
        <dbReference type="ARBA" id="ARBA00004371"/>
    </source>
</evidence>
<dbReference type="GO" id="GO:0070573">
    <property type="term" value="F:metallodipeptidase activity"/>
    <property type="evidence" value="ECO:0007669"/>
    <property type="project" value="InterPro"/>
</dbReference>
<evidence type="ECO:0000256" key="21">
    <source>
        <dbReference type="SAM" id="SignalP"/>
    </source>
</evidence>